<evidence type="ECO:0000256" key="1">
    <source>
        <dbReference type="SAM" id="Phobius"/>
    </source>
</evidence>
<keyword evidence="1" id="KW-0812">Transmembrane</keyword>
<dbReference type="Gene3D" id="2.70.70.10">
    <property type="entry name" value="Glucose Permease (Domain IIA)"/>
    <property type="match status" value="1"/>
</dbReference>
<keyword evidence="1" id="KW-1133">Transmembrane helix</keyword>
<dbReference type="CDD" id="cd12797">
    <property type="entry name" value="M23_peptidase"/>
    <property type="match status" value="1"/>
</dbReference>
<protein>
    <submittedName>
        <fullName evidence="3">M23 family peptidase</fullName>
    </submittedName>
</protein>
<dbReference type="InterPro" id="IPR016047">
    <property type="entry name" value="M23ase_b-sheet_dom"/>
</dbReference>
<evidence type="ECO:0000313" key="4">
    <source>
        <dbReference type="Proteomes" id="UP000242972"/>
    </source>
</evidence>
<dbReference type="InterPro" id="IPR050570">
    <property type="entry name" value="Cell_wall_metabolism_enzyme"/>
</dbReference>
<dbReference type="EMBL" id="PXYW01000010">
    <property type="protein sequence ID" value="PSR34257.1"/>
    <property type="molecule type" value="Genomic_DNA"/>
</dbReference>
<comment type="caution">
    <text evidence="3">The sequence shown here is derived from an EMBL/GenBank/DDBJ whole genome shotgun (WGS) entry which is preliminary data.</text>
</comment>
<dbReference type="PANTHER" id="PTHR21666">
    <property type="entry name" value="PEPTIDASE-RELATED"/>
    <property type="match status" value="1"/>
</dbReference>
<dbReference type="GO" id="GO:0004222">
    <property type="term" value="F:metalloendopeptidase activity"/>
    <property type="evidence" value="ECO:0007669"/>
    <property type="project" value="TreeGrafter"/>
</dbReference>
<dbReference type="PANTHER" id="PTHR21666:SF270">
    <property type="entry name" value="MUREIN HYDROLASE ACTIVATOR ENVC"/>
    <property type="match status" value="1"/>
</dbReference>
<evidence type="ECO:0000313" key="3">
    <source>
        <dbReference type="EMBL" id="PSR34257.1"/>
    </source>
</evidence>
<sequence length="194" mass="20295">MANRRLTLFGIIGGAVVVAGGIVTVVLHHAATRTVTVPVTRISHPLPRSNSSGNAASEPTAAPLMLPVNAPVQNAYGWQYSGALNEWYFNPGITIAAKAGTPVHAAWAGTVTKVADNPAMGMTVTVADGNSYNTVYGHLGQVSVKQGQMISQGQVVGTVGGNDIYSHQTGSHLDFQVYRGNQAMDPETYLHPSS</sequence>
<gene>
    <name evidence="3" type="ORF">C7B46_05880</name>
</gene>
<keyword evidence="1" id="KW-0472">Membrane</keyword>
<proteinExistence type="predicted"/>
<dbReference type="InterPro" id="IPR011055">
    <property type="entry name" value="Dup_hybrid_motif"/>
</dbReference>
<accession>A0A2T2XIF8</accession>
<reference evidence="3 4" key="1">
    <citation type="journal article" date="2014" name="BMC Genomics">
        <title>Comparison of environmental and isolate Sulfobacillus genomes reveals diverse carbon, sulfur, nitrogen, and hydrogen metabolisms.</title>
        <authorList>
            <person name="Justice N.B."/>
            <person name="Norman A."/>
            <person name="Brown C.T."/>
            <person name="Singh A."/>
            <person name="Thomas B.C."/>
            <person name="Banfield J.F."/>
        </authorList>
    </citation>
    <scope>NUCLEOTIDE SEQUENCE [LARGE SCALE GENOMIC DNA]</scope>
    <source>
        <strain evidence="3">AMDSBA4</strain>
    </source>
</reference>
<feature type="transmembrane region" description="Helical" evidence="1">
    <location>
        <begin position="6"/>
        <end position="27"/>
    </location>
</feature>
<feature type="domain" description="M23ase beta-sheet core" evidence="2">
    <location>
        <begin position="89"/>
        <end position="186"/>
    </location>
</feature>
<organism evidence="3 4">
    <name type="scientific">Sulfobacillus benefaciens</name>
    <dbReference type="NCBI Taxonomy" id="453960"/>
    <lineage>
        <taxon>Bacteria</taxon>
        <taxon>Bacillati</taxon>
        <taxon>Bacillota</taxon>
        <taxon>Clostridia</taxon>
        <taxon>Eubacteriales</taxon>
        <taxon>Clostridiales Family XVII. Incertae Sedis</taxon>
        <taxon>Sulfobacillus</taxon>
    </lineage>
</organism>
<dbReference type="SUPFAM" id="SSF51261">
    <property type="entry name" value="Duplicated hybrid motif"/>
    <property type="match status" value="1"/>
</dbReference>
<dbReference type="Proteomes" id="UP000242972">
    <property type="component" value="Unassembled WGS sequence"/>
</dbReference>
<evidence type="ECO:0000259" key="2">
    <source>
        <dbReference type="Pfam" id="PF01551"/>
    </source>
</evidence>
<dbReference type="Pfam" id="PF01551">
    <property type="entry name" value="Peptidase_M23"/>
    <property type="match status" value="1"/>
</dbReference>
<name>A0A2T2XIF8_9FIRM</name>
<dbReference type="AlphaFoldDB" id="A0A2T2XIF8"/>